<evidence type="ECO:0000313" key="2">
    <source>
        <dbReference type="Proteomes" id="UP001162640"/>
    </source>
</evidence>
<dbReference type="EMBL" id="BLQM01000011">
    <property type="protein sequence ID" value="GMH49741.1"/>
    <property type="molecule type" value="Genomic_DNA"/>
</dbReference>
<accession>A0A9W6ZCJ7</accession>
<protein>
    <submittedName>
        <fullName evidence="1">Uncharacterized protein</fullName>
    </submittedName>
</protein>
<reference evidence="2" key="1">
    <citation type="journal article" date="2023" name="Commun. Biol.">
        <title>Genome analysis of Parmales, the sister group of diatoms, reveals the evolutionary specialization of diatoms from phago-mixotrophs to photoautotrophs.</title>
        <authorList>
            <person name="Ban H."/>
            <person name="Sato S."/>
            <person name="Yoshikawa S."/>
            <person name="Yamada K."/>
            <person name="Nakamura Y."/>
            <person name="Ichinomiya M."/>
            <person name="Sato N."/>
            <person name="Blanc-Mathieu R."/>
            <person name="Endo H."/>
            <person name="Kuwata A."/>
            <person name="Ogata H."/>
        </authorList>
    </citation>
    <scope>NUCLEOTIDE SEQUENCE [LARGE SCALE GENOMIC DNA]</scope>
</reference>
<evidence type="ECO:0000313" key="1">
    <source>
        <dbReference type="EMBL" id="GMH49741.1"/>
    </source>
</evidence>
<comment type="caution">
    <text evidence="1">The sequence shown here is derived from an EMBL/GenBank/DDBJ whole genome shotgun (WGS) entry which is preliminary data.</text>
</comment>
<sequence>MATNKAVSTKMVCMSEKEADQIGRNLTPALKSRKVVGAGVAQWRGQNPAVGELMDEHPWVEQMMLVLSKGIVKTAAWGLMWRVTLGGEWRKQRDD</sequence>
<organism evidence="1 2">
    <name type="scientific">Triparma laevis f. inornata</name>
    <dbReference type="NCBI Taxonomy" id="1714386"/>
    <lineage>
        <taxon>Eukaryota</taxon>
        <taxon>Sar</taxon>
        <taxon>Stramenopiles</taxon>
        <taxon>Ochrophyta</taxon>
        <taxon>Bolidophyceae</taxon>
        <taxon>Parmales</taxon>
        <taxon>Triparmaceae</taxon>
        <taxon>Triparma</taxon>
    </lineage>
</organism>
<dbReference type="Proteomes" id="UP001162640">
    <property type="component" value="Unassembled WGS sequence"/>
</dbReference>
<name>A0A9W6ZCJ7_9STRA</name>
<dbReference type="AlphaFoldDB" id="A0A9W6ZCJ7"/>
<proteinExistence type="predicted"/>
<gene>
    <name evidence="1" type="ORF">TL16_g00600</name>
</gene>